<sequence>MKGIFESAGIDVCLEKMYKLGTKPLDPSVKTLATSTITALHTKLDISHQDMAQDCRAMLAKAADMTWTFELEFVALWERFFSLAFEILEKIEEEDKKLQAILEDFVVLSETTGLEIMEEDWDIVSPDEVEEFEVVERPAKSC</sequence>
<accession>A0AAN6XD02</accession>
<gene>
    <name evidence="1" type="ORF">QBC40DRAFT_258109</name>
</gene>
<dbReference type="AlphaFoldDB" id="A0AAN6XD02"/>
<comment type="caution">
    <text evidence="1">The sequence shown here is derived from an EMBL/GenBank/DDBJ whole genome shotgun (WGS) entry which is preliminary data.</text>
</comment>
<organism evidence="1 2">
    <name type="scientific">Triangularia verruculosa</name>
    <dbReference type="NCBI Taxonomy" id="2587418"/>
    <lineage>
        <taxon>Eukaryota</taxon>
        <taxon>Fungi</taxon>
        <taxon>Dikarya</taxon>
        <taxon>Ascomycota</taxon>
        <taxon>Pezizomycotina</taxon>
        <taxon>Sordariomycetes</taxon>
        <taxon>Sordariomycetidae</taxon>
        <taxon>Sordariales</taxon>
        <taxon>Podosporaceae</taxon>
        <taxon>Triangularia</taxon>
    </lineage>
</organism>
<protein>
    <submittedName>
        <fullName evidence="1">Uncharacterized protein</fullName>
    </submittedName>
</protein>
<dbReference type="EMBL" id="MU863987">
    <property type="protein sequence ID" value="KAK4196337.1"/>
    <property type="molecule type" value="Genomic_DNA"/>
</dbReference>
<reference evidence="1" key="2">
    <citation type="submission" date="2023-05" db="EMBL/GenBank/DDBJ databases">
        <authorList>
            <consortium name="Lawrence Berkeley National Laboratory"/>
            <person name="Steindorff A."/>
            <person name="Hensen N."/>
            <person name="Bonometti L."/>
            <person name="Westerberg I."/>
            <person name="Brannstrom I.O."/>
            <person name="Guillou S."/>
            <person name="Cros-Aarteil S."/>
            <person name="Calhoun S."/>
            <person name="Haridas S."/>
            <person name="Kuo A."/>
            <person name="Mondo S."/>
            <person name="Pangilinan J."/>
            <person name="Riley R."/>
            <person name="Labutti K."/>
            <person name="Andreopoulos B."/>
            <person name="Lipzen A."/>
            <person name="Chen C."/>
            <person name="Yanf M."/>
            <person name="Daum C."/>
            <person name="Ng V."/>
            <person name="Clum A."/>
            <person name="Ohm R."/>
            <person name="Martin F."/>
            <person name="Silar P."/>
            <person name="Natvig D."/>
            <person name="Lalanne C."/>
            <person name="Gautier V."/>
            <person name="Ament-Velasquez S.L."/>
            <person name="Kruys A."/>
            <person name="Hutchinson M.I."/>
            <person name="Powell A.J."/>
            <person name="Barry K."/>
            <person name="Miller A.N."/>
            <person name="Grigoriev I.V."/>
            <person name="Debuchy R."/>
            <person name="Gladieux P."/>
            <person name="Thoren M.H."/>
            <person name="Johannesson H."/>
        </authorList>
    </citation>
    <scope>NUCLEOTIDE SEQUENCE</scope>
    <source>
        <strain evidence="1">CBS 315.58</strain>
    </source>
</reference>
<dbReference type="Proteomes" id="UP001303160">
    <property type="component" value="Unassembled WGS sequence"/>
</dbReference>
<reference evidence="1" key="1">
    <citation type="journal article" date="2023" name="Mol. Phylogenet. Evol.">
        <title>Genome-scale phylogeny and comparative genomics of the fungal order Sordariales.</title>
        <authorList>
            <person name="Hensen N."/>
            <person name="Bonometti L."/>
            <person name="Westerberg I."/>
            <person name="Brannstrom I.O."/>
            <person name="Guillou S."/>
            <person name="Cros-Aarteil S."/>
            <person name="Calhoun S."/>
            <person name="Haridas S."/>
            <person name="Kuo A."/>
            <person name="Mondo S."/>
            <person name="Pangilinan J."/>
            <person name="Riley R."/>
            <person name="LaButti K."/>
            <person name="Andreopoulos B."/>
            <person name="Lipzen A."/>
            <person name="Chen C."/>
            <person name="Yan M."/>
            <person name="Daum C."/>
            <person name="Ng V."/>
            <person name="Clum A."/>
            <person name="Steindorff A."/>
            <person name="Ohm R.A."/>
            <person name="Martin F."/>
            <person name="Silar P."/>
            <person name="Natvig D.O."/>
            <person name="Lalanne C."/>
            <person name="Gautier V."/>
            <person name="Ament-Velasquez S.L."/>
            <person name="Kruys A."/>
            <person name="Hutchinson M.I."/>
            <person name="Powell A.J."/>
            <person name="Barry K."/>
            <person name="Miller A.N."/>
            <person name="Grigoriev I.V."/>
            <person name="Debuchy R."/>
            <person name="Gladieux P."/>
            <person name="Hiltunen Thoren M."/>
            <person name="Johannesson H."/>
        </authorList>
    </citation>
    <scope>NUCLEOTIDE SEQUENCE</scope>
    <source>
        <strain evidence="1">CBS 315.58</strain>
    </source>
</reference>
<evidence type="ECO:0000313" key="2">
    <source>
        <dbReference type="Proteomes" id="UP001303160"/>
    </source>
</evidence>
<evidence type="ECO:0000313" key="1">
    <source>
        <dbReference type="EMBL" id="KAK4196337.1"/>
    </source>
</evidence>
<name>A0AAN6XD02_9PEZI</name>
<proteinExistence type="predicted"/>
<keyword evidence="2" id="KW-1185">Reference proteome</keyword>